<dbReference type="SMART" id="SM00220">
    <property type="entry name" value="S_TKc"/>
    <property type="match status" value="1"/>
</dbReference>
<dbReference type="PROSITE" id="PS50011">
    <property type="entry name" value="PROTEIN_KINASE_DOM"/>
    <property type="match status" value="1"/>
</dbReference>
<evidence type="ECO:0000256" key="10">
    <source>
        <dbReference type="RuleBase" id="RU000304"/>
    </source>
</evidence>
<dbReference type="PANTHER" id="PTHR47989">
    <property type="entry name" value="OS01G0750732 PROTEIN"/>
    <property type="match status" value="1"/>
</dbReference>
<dbReference type="FunFam" id="1.10.510.10:FF:000300">
    <property type="entry name" value="Calmodulin-binding receptor-like cytoplasmic kinase 3"/>
    <property type="match status" value="1"/>
</dbReference>
<keyword evidence="6 9" id="KW-0067">ATP-binding</keyword>
<dbReference type="CDD" id="cd14066">
    <property type="entry name" value="STKc_IRAK"/>
    <property type="match status" value="1"/>
</dbReference>
<dbReference type="GO" id="GO:0005886">
    <property type="term" value="C:plasma membrane"/>
    <property type="evidence" value="ECO:0000318"/>
    <property type="project" value="GO_Central"/>
</dbReference>
<dbReference type="InterPro" id="IPR000719">
    <property type="entry name" value="Prot_kinase_dom"/>
</dbReference>
<evidence type="ECO:0000256" key="9">
    <source>
        <dbReference type="PROSITE-ProRule" id="PRU10141"/>
    </source>
</evidence>
<dbReference type="GO" id="GO:0005524">
    <property type="term" value="F:ATP binding"/>
    <property type="evidence" value="ECO:0007669"/>
    <property type="project" value="UniProtKB-UniRule"/>
</dbReference>
<gene>
    <name evidence="13" type="ORF">AMTR_s00033p00206070</name>
</gene>
<dbReference type="HOGENOM" id="CLU_000288_21_4_1"/>
<protein>
    <recommendedName>
        <fullName evidence="1">non-specific serine/threonine protein kinase</fullName>
        <ecNumber evidence="1">2.7.11.1</ecNumber>
    </recommendedName>
</protein>
<dbReference type="GO" id="GO:0004674">
    <property type="term" value="F:protein serine/threonine kinase activity"/>
    <property type="evidence" value="ECO:0007669"/>
    <property type="project" value="UniProtKB-KW"/>
</dbReference>
<comment type="catalytic activity">
    <reaction evidence="8">
        <text>L-seryl-[protein] + ATP = O-phospho-L-seryl-[protein] + ADP + H(+)</text>
        <dbReference type="Rhea" id="RHEA:17989"/>
        <dbReference type="Rhea" id="RHEA-COMP:9863"/>
        <dbReference type="Rhea" id="RHEA-COMP:11604"/>
        <dbReference type="ChEBI" id="CHEBI:15378"/>
        <dbReference type="ChEBI" id="CHEBI:29999"/>
        <dbReference type="ChEBI" id="CHEBI:30616"/>
        <dbReference type="ChEBI" id="CHEBI:83421"/>
        <dbReference type="ChEBI" id="CHEBI:456216"/>
        <dbReference type="EC" id="2.7.11.1"/>
    </reaction>
</comment>
<evidence type="ECO:0000256" key="2">
    <source>
        <dbReference type="ARBA" id="ARBA00022527"/>
    </source>
</evidence>
<dbReference type="STRING" id="13333.U5D1U9"/>
<dbReference type="InterPro" id="IPR008271">
    <property type="entry name" value="Ser/Thr_kinase_AS"/>
</dbReference>
<name>U5D1U9_AMBTC</name>
<dbReference type="OMA" id="HQPEHIT"/>
<evidence type="ECO:0000256" key="4">
    <source>
        <dbReference type="ARBA" id="ARBA00022741"/>
    </source>
</evidence>
<dbReference type="GO" id="GO:0004672">
    <property type="term" value="F:protein kinase activity"/>
    <property type="evidence" value="ECO:0000318"/>
    <property type="project" value="GO_Central"/>
</dbReference>
<feature type="binding site" evidence="9">
    <location>
        <position position="85"/>
    </location>
    <ligand>
        <name>ATP</name>
        <dbReference type="ChEBI" id="CHEBI:30616"/>
    </ligand>
</feature>
<keyword evidence="14" id="KW-1185">Reference proteome</keyword>
<dbReference type="Pfam" id="PF00069">
    <property type="entry name" value="Pkinase"/>
    <property type="match status" value="1"/>
</dbReference>
<evidence type="ECO:0000313" key="13">
    <source>
        <dbReference type="EMBL" id="ERN14338.1"/>
    </source>
</evidence>
<evidence type="ECO:0000256" key="5">
    <source>
        <dbReference type="ARBA" id="ARBA00022777"/>
    </source>
</evidence>
<feature type="region of interest" description="Disordered" evidence="11">
    <location>
        <begin position="1"/>
        <end position="40"/>
    </location>
</feature>
<dbReference type="PROSITE" id="PS00107">
    <property type="entry name" value="PROTEIN_KINASE_ATP"/>
    <property type="match status" value="1"/>
</dbReference>
<sequence length="343" mass="39210">MMSSFEVSASPHVPPSPSQMPPSPYRFSLSPQTSQNGPIHLSPKQIIKSTRNFSLEFKIGEGGFGTVYKAQLQDGQFVAVKRARKELFESLRTEFRSEVEMLAKIEHQNLVKLLGYIEQGHERLIIVEYVSNGTLREHLDGHHGRILDFMQRLEIAIGVAHGLTYLHVYAEQPIIHRDVKSSNILLTDQFRAKVADFGFARVGPTQADQTHIMTQVRGTAGYLDPEYSRTSQLTTKSDVFSFGILLIEILSGRRPIESRRAVDERVTLRWTFKMHSDGRMRDILDPLLEETPEDHILERIFDLAFQCAAPSRSERPTMREAVQQLWGIRRDYYSILRTGSRSQ</sequence>
<evidence type="ECO:0000256" key="1">
    <source>
        <dbReference type="ARBA" id="ARBA00012513"/>
    </source>
</evidence>
<feature type="compositionally biased region" description="Pro residues" evidence="11">
    <location>
        <begin position="12"/>
        <end position="24"/>
    </location>
</feature>
<comment type="similarity">
    <text evidence="10">Belongs to the protein kinase superfamily.</text>
</comment>
<dbReference type="PIRSF" id="PIRSF000654">
    <property type="entry name" value="Integrin-linked_kinase"/>
    <property type="match status" value="1"/>
</dbReference>
<organism evidence="13 14">
    <name type="scientific">Amborella trichopoda</name>
    <dbReference type="NCBI Taxonomy" id="13333"/>
    <lineage>
        <taxon>Eukaryota</taxon>
        <taxon>Viridiplantae</taxon>
        <taxon>Streptophyta</taxon>
        <taxon>Embryophyta</taxon>
        <taxon>Tracheophyta</taxon>
        <taxon>Spermatophyta</taxon>
        <taxon>Magnoliopsida</taxon>
        <taxon>Amborellales</taxon>
        <taxon>Amborellaceae</taxon>
        <taxon>Amborella</taxon>
    </lineage>
</organism>
<dbReference type="PROSITE" id="PS00108">
    <property type="entry name" value="PROTEIN_KINASE_ST"/>
    <property type="match status" value="1"/>
</dbReference>
<feature type="domain" description="Protein kinase" evidence="12">
    <location>
        <begin position="53"/>
        <end position="333"/>
    </location>
</feature>
<dbReference type="PANTHER" id="PTHR47989:SF71">
    <property type="entry name" value="PROTEIN KINASE DOMAIN-CONTAINING PROTEIN"/>
    <property type="match status" value="1"/>
</dbReference>
<comment type="catalytic activity">
    <reaction evidence="7">
        <text>L-threonyl-[protein] + ATP = O-phospho-L-threonyl-[protein] + ADP + H(+)</text>
        <dbReference type="Rhea" id="RHEA:46608"/>
        <dbReference type="Rhea" id="RHEA-COMP:11060"/>
        <dbReference type="Rhea" id="RHEA-COMP:11605"/>
        <dbReference type="ChEBI" id="CHEBI:15378"/>
        <dbReference type="ChEBI" id="CHEBI:30013"/>
        <dbReference type="ChEBI" id="CHEBI:30616"/>
        <dbReference type="ChEBI" id="CHEBI:61977"/>
        <dbReference type="ChEBI" id="CHEBI:456216"/>
        <dbReference type="EC" id="2.7.11.1"/>
    </reaction>
</comment>
<evidence type="ECO:0000256" key="7">
    <source>
        <dbReference type="ARBA" id="ARBA00047899"/>
    </source>
</evidence>
<dbReference type="SUPFAM" id="SSF56112">
    <property type="entry name" value="Protein kinase-like (PK-like)"/>
    <property type="match status" value="1"/>
</dbReference>
<dbReference type="EMBL" id="KI392557">
    <property type="protein sequence ID" value="ERN14338.1"/>
    <property type="molecule type" value="Genomic_DNA"/>
</dbReference>
<keyword evidence="3" id="KW-0808">Transferase</keyword>
<dbReference type="AlphaFoldDB" id="U5D1U9"/>
<dbReference type="eggNOG" id="KOG1187">
    <property type="taxonomic scope" value="Eukaryota"/>
</dbReference>
<keyword evidence="5" id="KW-0418">Kinase</keyword>
<dbReference type="InterPro" id="IPR011009">
    <property type="entry name" value="Kinase-like_dom_sf"/>
</dbReference>
<proteinExistence type="inferred from homology"/>
<evidence type="ECO:0000313" key="14">
    <source>
        <dbReference type="Proteomes" id="UP000017836"/>
    </source>
</evidence>
<evidence type="ECO:0000256" key="11">
    <source>
        <dbReference type="SAM" id="MobiDB-lite"/>
    </source>
</evidence>
<dbReference type="InterPro" id="IPR017441">
    <property type="entry name" value="Protein_kinase_ATP_BS"/>
</dbReference>
<evidence type="ECO:0000256" key="6">
    <source>
        <dbReference type="ARBA" id="ARBA00022840"/>
    </source>
</evidence>
<evidence type="ECO:0000256" key="8">
    <source>
        <dbReference type="ARBA" id="ARBA00048679"/>
    </source>
</evidence>
<dbReference type="Gene3D" id="1.10.510.10">
    <property type="entry name" value="Transferase(Phosphotransferase) domain 1"/>
    <property type="match status" value="1"/>
</dbReference>
<dbReference type="Proteomes" id="UP000017836">
    <property type="component" value="Unassembled WGS sequence"/>
</dbReference>
<keyword evidence="2 10" id="KW-0723">Serine/threonine-protein kinase</keyword>
<accession>U5D1U9</accession>
<reference evidence="14" key="1">
    <citation type="journal article" date="2013" name="Science">
        <title>The Amborella genome and the evolution of flowering plants.</title>
        <authorList>
            <consortium name="Amborella Genome Project"/>
        </authorList>
    </citation>
    <scope>NUCLEOTIDE SEQUENCE [LARGE SCALE GENOMIC DNA]</scope>
</reference>
<dbReference type="Gene3D" id="3.30.200.20">
    <property type="entry name" value="Phosphorylase Kinase, domain 1"/>
    <property type="match status" value="1"/>
</dbReference>
<dbReference type="Gramene" id="ERN14338">
    <property type="protein sequence ID" value="ERN14338"/>
    <property type="gene ID" value="AMTR_s00033p00206070"/>
</dbReference>
<dbReference type="EC" id="2.7.11.1" evidence="1"/>
<evidence type="ECO:0000256" key="3">
    <source>
        <dbReference type="ARBA" id="ARBA00022679"/>
    </source>
</evidence>
<evidence type="ECO:0000259" key="12">
    <source>
        <dbReference type="PROSITE" id="PS50011"/>
    </source>
</evidence>
<keyword evidence="4 9" id="KW-0547">Nucleotide-binding</keyword>